<evidence type="ECO:0000256" key="18">
    <source>
        <dbReference type="ARBA" id="ARBA00023170"/>
    </source>
</evidence>
<dbReference type="Pfam" id="PF13855">
    <property type="entry name" value="LRR_8"/>
    <property type="match status" value="2"/>
</dbReference>
<keyword evidence="8" id="KW-0433">Leucine-rich repeat</keyword>
<feature type="binding site" evidence="25">
    <location>
        <position position="861"/>
    </location>
    <ligand>
        <name>ATP</name>
        <dbReference type="ChEBI" id="CHEBI:30616"/>
    </ligand>
</feature>
<name>A0A5J9SC20_9POAL</name>
<comment type="subcellular location">
    <subcellularLocation>
        <location evidence="1">Cell membrane</location>
        <topology evidence="1">Single-pass type I membrane protein</topology>
    </subcellularLocation>
    <subcellularLocation>
        <location evidence="2">Endoplasmic reticulum membrane</location>
        <topology evidence="2">Single-pass membrane protein</topology>
    </subcellularLocation>
</comment>
<evidence type="ECO:0000256" key="17">
    <source>
        <dbReference type="ARBA" id="ARBA00023136"/>
    </source>
</evidence>
<evidence type="ECO:0000256" key="26">
    <source>
        <dbReference type="SAM" id="Phobius"/>
    </source>
</evidence>
<evidence type="ECO:0000256" key="8">
    <source>
        <dbReference type="ARBA" id="ARBA00022614"/>
    </source>
</evidence>
<keyword evidence="11 27" id="KW-0732">Signal</keyword>
<comment type="function">
    <text evidence="23">The processed protein kinase Xa21 chain released by protein cleavage after X.oryzae pv. oryzae protein Ax21 detection translocates into the nucleus where it can bind and regulate WRKY62, a transcription factor. Confers resistance to the bacterial pathogen X.oryzae pv. oryzae (Xoo).</text>
</comment>
<dbReference type="Gene3D" id="3.80.10.10">
    <property type="entry name" value="Ribonuclease Inhibitor"/>
    <property type="match status" value="4"/>
</dbReference>
<dbReference type="Pfam" id="PF08263">
    <property type="entry name" value="LRRNT_2"/>
    <property type="match status" value="1"/>
</dbReference>
<dbReference type="InterPro" id="IPR032675">
    <property type="entry name" value="LRR_dom_sf"/>
</dbReference>
<dbReference type="InterPro" id="IPR011009">
    <property type="entry name" value="Kinase-like_dom_sf"/>
</dbReference>
<dbReference type="FunFam" id="3.30.200.20:FF:000432">
    <property type="entry name" value="LRR receptor-like serine/threonine-protein kinase EFR"/>
    <property type="match status" value="1"/>
</dbReference>
<keyword evidence="7" id="KW-0597">Phosphoprotein</keyword>
<dbReference type="InterPro" id="IPR051809">
    <property type="entry name" value="Plant_receptor-like_S/T_kinase"/>
</dbReference>
<evidence type="ECO:0000256" key="12">
    <source>
        <dbReference type="ARBA" id="ARBA00022737"/>
    </source>
</evidence>
<evidence type="ECO:0000256" key="3">
    <source>
        <dbReference type="ARBA" id="ARBA00008684"/>
    </source>
</evidence>
<keyword evidence="17 26" id="KW-0472">Membrane</keyword>
<keyword evidence="14" id="KW-0418">Kinase</keyword>
<feature type="chain" id="PRO_5023835627" description="Receptor kinase-like protein Xa21" evidence="27">
    <location>
        <begin position="33"/>
        <end position="1146"/>
    </location>
</feature>
<reference evidence="29 30" key="1">
    <citation type="journal article" date="2019" name="Sci. Rep.">
        <title>A high-quality genome of Eragrostis curvula grass provides insights into Poaceae evolution and supports new strategies to enhance forage quality.</title>
        <authorList>
            <person name="Carballo J."/>
            <person name="Santos B.A.C.M."/>
            <person name="Zappacosta D."/>
            <person name="Garbus I."/>
            <person name="Selva J.P."/>
            <person name="Gallo C.A."/>
            <person name="Diaz A."/>
            <person name="Albertini E."/>
            <person name="Caccamo M."/>
            <person name="Echenique V."/>
        </authorList>
    </citation>
    <scope>NUCLEOTIDE SEQUENCE [LARGE SCALE GENOMIC DNA]</scope>
    <source>
        <strain evidence="30">cv. Victoria</strain>
        <tissue evidence="29">Leaf</tissue>
    </source>
</reference>
<dbReference type="EC" id="2.7.11.1" evidence="4"/>
<evidence type="ECO:0000256" key="4">
    <source>
        <dbReference type="ARBA" id="ARBA00012513"/>
    </source>
</evidence>
<keyword evidence="16 26" id="KW-1133">Transmembrane helix</keyword>
<dbReference type="InterPro" id="IPR013210">
    <property type="entry name" value="LRR_N_plant-typ"/>
</dbReference>
<dbReference type="Proteomes" id="UP000324897">
    <property type="component" value="Unassembled WGS sequence"/>
</dbReference>
<evidence type="ECO:0000256" key="19">
    <source>
        <dbReference type="ARBA" id="ARBA00023180"/>
    </source>
</evidence>
<evidence type="ECO:0000256" key="20">
    <source>
        <dbReference type="ARBA" id="ARBA00047899"/>
    </source>
</evidence>
<keyword evidence="10 26" id="KW-0812">Transmembrane</keyword>
<evidence type="ECO:0000256" key="25">
    <source>
        <dbReference type="PROSITE-ProRule" id="PRU10141"/>
    </source>
</evidence>
<dbReference type="GO" id="GO:0005789">
    <property type="term" value="C:endoplasmic reticulum membrane"/>
    <property type="evidence" value="ECO:0007669"/>
    <property type="project" value="UniProtKB-SubCell"/>
</dbReference>
<feature type="signal peptide" evidence="27">
    <location>
        <begin position="1"/>
        <end position="32"/>
    </location>
</feature>
<accession>A0A5J9SC20</accession>
<dbReference type="PANTHER" id="PTHR27008:SF499">
    <property type="entry name" value="OS06G0581500 PROTEIN"/>
    <property type="match status" value="1"/>
</dbReference>
<dbReference type="InterPro" id="IPR017441">
    <property type="entry name" value="Protein_kinase_ATP_BS"/>
</dbReference>
<comment type="function">
    <text evidence="22">Receptor kinase that detects X.oryzae pv. oryzae protein Ax21 to promote innate immunity. Following X.oryzae pv. oryzae protein Ax21 detection, undergoes cleavage, releasing the processed protein kinase Xa21 chain.</text>
</comment>
<evidence type="ECO:0000256" key="13">
    <source>
        <dbReference type="ARBA" id="ARBA00022741"/>
    </source>
</evidence>
<proteinExistence type="inferred from homology"/>
<dbReference type="InterPro" id="IPR001611">
    <property type="entry name" value="Leu-rich_rpt"/>
</dbReference>
<evidence type="ECO:0000256" key="15">
    <source>
        <dbReference type="ARBA" id="ARBA00022840"/>
    </source>
</evidence>
<keyword evidence="15 25" id="KW-0067">ATP-binding</keyword>
<keyword evidence="5" id="KW-1003">Cell membrane</keyword>
<dbReference type="SUPFAM" id="SSF56112">
    <property type="entry name" value="Protein kinase-like (PK-like)"/>
    <property type="match status" value="1"/>
</dbReference>
<dbReference type="GO" id="GO:0005524">
    <property type="term" value="F:ATP binding"/>
    <property type="evidence" value="ECO:0007669"/>
    <property type="project" value="UniProtKB-UniRule"/>
</dbReference>
<evidence type="ECO:0000256" key="1">
    <source>
        <dbReference type="ARBA" id="ARBA00004251"/>
    </source>
</evidence>
<dbReference type="InterPro" id="IPR003591">
    <property type="entry name" value="Leu-rich_rpt_typical-subtyp"/>
</dbReference>
<comment type="similarity">
    <text evidence="3">Belongs to the protein kinase superfamily. Ser/Thr protein kinase family.</text>
</comment>
<evidence type="ECO:0000256" key="21">
    <source>
        <dbReference type="ARBA" id="ARBA00048679"/>
    </source>
</evidence>
<comment type="caution">
    <text evidence="29">The sequence shown here is derived from an EMBL/GenBank/DDBJ whole genome shotgun (WGS) entry which is preliminary data.</text>
</comment>
<dbReference type="PROSITE" id="PS51257">
    <property type="entry name" value="PROKAR_LIPOPROTEIN"/>
    <property type="match status" value="1"/>
</dbReference>
<dbReference type="InterPro" id="IPR000719">
    <property type="entry name" value="Prot_kinase_dom"/>
</dbReference>
<dbReference type="EMBL" id="RWGY01001141">
    <property type="protein sequence ID" value="TVT96651.1"/>
    <property type="molecule type" value="Genomic_DNA"/>
</dbReference>
<keyword evidence="19" id="KW-0325">Glycoprotein</keyword>
<dbReference type="FunFam" id="3.80.10.10:FF:000288">
    <property type="entry name" value="LRR receptor-like serine/threonine-protein kinase EFR"/>
    <property type="match status" value="1"/>
</dbReference>
<dbReference type="FunFam" id="1.10.510.10:FF:000358">
    <property type="entry name" value="Putative leucine-rich repeat receptor-like serine/threonine-protein kinase"/>
    <property type="match status" value="1"/>
</dbReference>
<protein>
    <recommendedName>
        <fullName evidence="24">Receptor kinase-like protein Xa21</fullName>
        <ecNumber evidence="4">2.7.11.1</ecNumber>
    </recommendedName>
</protein>
<evidence type="ECO:0000256" key="22">
    <source>
        <dbReference type="ARBA" id="ARBA00054320"/>
    </source>
</evidence>
<dbReference type="PANTHER" id="PTHR27008">
    <property type="entry name" value="OS04G0122200 PROTEIN"/>
    <property type="match status" value="1"/>
</dbReference>
<dbReference type="InterPro" id="IPR008271">
    <property type="entry name" value="Ser/Thr_kinase_AS"/>
</dbReference>
<dbReference type="Gene3D" id="3.30.200.20">
    <property type="entry name" value="Phosphorylase Kinase, domain 1"/>
    <property type="match status" value="1"/>
</dbReference>
<dbReference type="Gramene" id="TVT96651">
    <property type="protein sequence ID" value="TVT96651"/>
    <property type="gene ID" value="EJB05_58121"/>
</dbReference>
<keyword evidence="18" id="KW-0675">Receptor</keyword>
<evidence type="ECO:0000259" key="28">
    <source>
        <dbReference type="PROSITE" id="PS50011"/>
    </source>
</evidence>
<dbReference type="SMART" id="SM00369">
    <property type="entry name" value="LRR_TYP"/>
    <property type="match status" value="8"/>
</dbReference>
<dbReference type="Gene3D" id="1.10.510.10">
    <property type="entry name" value="Transferase(Phosphotransferase) domain 1"/>
    <property type="match status" value="1"/>
</dbReference>
<keyword evidence="9" id="KW-0808">Transferase</keyword>
<dbReference type="GO" id="GO:0004674">
    <property type="term" value="F:protein serine/threonine kinase activity"/>
    <property type="evidence" value="ECO:0007669"/>
    <property type="project" value="UniProtKB-KW"/>
</dbReference>
<dbReference type="PROSITE" id="PS50011">
    <property type="entry name" value="PROTEIN_KINASE_DOM"/>
    <property type="match status" value="1"/>
</dbReference>
<keyword evidence="30" id="KW-1185">Reference proteome</keyword>
<evidence type="ECO:0000313" key="30">
    <source>
        <dbReference type="Proteomes" id="UP000324897"/>
    </source>
</evidence>
<dbReference type="FunFam" id="3.80.10.10:FF:000095">
    <property type="entry name" value="LRR receptor-like serine/threonine-protein kinase GSO1"/>
    <property type="match status" value="1"/>
</dbReference>
<sequence>MTPVRAGVFASPGVVAIVLACLSCSLSTASSSAPTAQLHNASDTDIQALLCLKLHLFDTAGAMASWKNDSMEYCRWPGVTCGKRHASRVISLALESANLHGQIPPCIGNLTFLRSIHLPNNKLNGYIPPELGYLNQLTYLNLSNNGLTGMIPDTLSSCYRLQIIDTSNNFLEGEIPSSLSKCSELQVICMSNNKLHGSIPDGLGTLSNLSVLFLPNNNLTGSIPFLLGSNSVVSAVVLTNNTLTGGIPPLLANSSSLQLLDLTNNQLTGEIPSALFNSSSIQVVALGVNNFVGPITPPSHISSQLEILILSQNNLSGSIPSFINNFSSLYWLLLSNNNLQGTIPSSLSTIPNLQELDLTYNNLSGTVPASFYNMPTLTYLSMGMNNLTGELPHNIGYTLPNIQTLILQGNQFKGQIPTSLANARNIQVINLRDNAFHGIIPSFGNLPNLTELNLGMNRLEAGDWSFLSSLTNCSQLVHLCLDSNILKGALPSSISDLSRNLKELLLNTNEISGTIPQEIENLKTIELLHLEHNLLAGDIPDSIGNLPNLFVLSLAQNKLSGQIPLSIGKLNQLGELYLQENNFSGSIPAALGYCKNLGTLNLSCNSFSGSIPKELFTLSSLSQGLDLSHNELSGEIPLEIGGLINLGPLNISNNQLSGKIPNTLGECMRLESLHMEGNLLNGTIPESFTNLRGVIEMDLSRNNLSGEIPEFLESLSSMKLLNLSFNNLEGPVPTGGIFQNTGEVFVQGNKKLCASIPLLQLPRCNADTSKPRRSSNILKIVGFTTLCLVLLSCFTIVLLKKRKTVKQSADSPCNNELKKFSYADLVKATDGFSLANLLGSGKYGSVYKGRFQFEEHTVAVKVFKLDQLGAPKSFLAECKALRNTRHRNLVKVITACSTYDPTGHEFKALILEYMPNGSLDSCLYPKVNKYGLNRPLSLGYRILIAMDIASALDYLHNHCVPPMAHCDLKPSNVLLDDVMGARLADFGLAKFLQSFSYSCHQSSTSLLGPRGSIGYIAPEYGLGCKLSTEGDVYSYGIIILEMLTGRRPTDAMFTNDLNLHKFVEKAFPENIDEVLDPCIAPSFEDGGSNNSLNRENRVTAGAKSCIMHLVKLGLSCSKETPKDRPTMQDVYAEVITIKEAFSALRG</sequence>
<evidence type="ECO:0000256" key="24">
    <source>
        <dbReference type="ARBA" id="ARBA00072040"/>
    </source>
</evidence>
<gene>
    <name evidence="29" type="ORF">EJB05_58121</name>
</gene>
<evidence type="ECO:0000256" key="10">
    <source>
        <dbReference type="ARBA" id="ARBA00022692"/>
    </source>
</evidence>
<keyword evidence="12" id="KW-0677">Repeat</keyword>
<evidence type="ECO:0000313" key="29">
    <source>
        <dbReference type="EMBL" id="TVT96651.1"/>
    </source>
</evidence>
<dbReference type="SUPFAM" id="SSF52058">
    <property type="entry name" value="L domain-like"/>
    <property type="match status" value="2"/>
</dbReference>
<evidence type="ECO:0000256" key="11">
    <source>
        <dbReference type="ARBA" id="ARBA00022729"/>
    </source>
</evidence>
<organism evidence="29 30">
    <name type="scientific">Eragrostis curvula</name>
    <name type="common">weeping love grass</name>
    <dbReference type="NCBI Taxonomy" id="38414"/>
    <lineage>
        <taxon>Eukaryota</taxon>
        <taxon>Viridiplantae</taxon>
        <taxon>Streptophyta</taxon>
        <taxon>Embryophyta</taxon>
        <taxon>Tracheophyta</taxon>
        <taxon>Spermatophyta</taxon>
        <taxon>Magnoliopsida</taxon>
        <taxon>Liliopsida</taxon>
        <taxon>Poales</taxon>
        <taxon>Poaceae</taxon>
        <taxon>PACMAD clade</taxon>
        <taxon>Chloridoideae</taxon>
        <taxon>Eragrostideae</taxon>
        <taxon>Eragrostidinae</taxon>
        <taxon>Eragrostis</taxon>
    </lineage>
</organism>
<dbReference type="OrthoDB" id="10027416at2759"/>
<evidence type="ECO:0000256" key="14">
    <source>
        <dbReference type="ARBA" id="ARBA00022777"/>
    </source>
</evidence>
<comment type="catalytic activity">
    <reaction evidence="20">
        <text>L-threonyl-[protein] + ATP = O-phospho-L-threonyl-[protein] + ADP + H(+)</text>
        <dbReference type="Rhea" id="RHEA:46608"/>
        <dbReference type="Rhea" id="RHEA-COMP:11060"/>
        <dbReference type="Rhea" id="RHEA-COMP:11605"/>
        <dbReference type="ChEBI" id="CHEBI:15378"/>
        <dbReference type="ChEBI" id="CHEBI:30013"/>
        <dbReference type="ChEBI" id="CHEBI:30616"/>
        <dbReference type="ChEBI" id="CHEBI:61977"/>
        <dbReference type="ChEBI" id="CHEBI:456216"/>
        <dbReference type="EC" id="2.7.11.1"/>
    </reaction>
</comment>
<dbReference type="GO" id="GO:0005886">
    <property type="term" value="C:plasma membrane"/>
    <property type="evidence" value="ECO:0007669"/>
    <property type="project" value="UniProtKB-SubCell"/>
</dbReference>
<keyword evidence="13 25" id="KW-0547">Nucleotide-binding</keyword>
<dbReference type="PROSITE" id="PS00108">
    <property type="entry name" value="PROTEIN_KINASE_ST"/>
    <property type="match status" value="1"/>
</dbReference>
<dbReference type="FunFam" id="3.80.10.10:FF:000275">
    <property type="entry name" value="Leucine-rich repeat receptor-like protein kinase"/>
    <property type="match status" value="1"/>
</dbReference>
<evidence type="ECO:0000256" key="2">
    <source>
        <dbReference type="ARBA" id="ARBA00004389"/>
    </source>
</evidence>
<evidence type="ECO:0000256" key="27">
    <source>
        <dbReference type="SAM" id="SignalP"/>
    </source>
</evidence>
<dbReference type="SUPFAM" id="SSF52047">
    <property type="entry name" value="RNI-like"/>
    <property type="match status" value="1"/>
</dbReference>
<comment type="catalytic activity">
    <reaction evidence="21">
        <text>L-seryl-[protein] + ATP = O-phospho-L-seryl-[protein] + ADP + H(+)</text>
        <dbReference type="Rhea" id="RHEA:17989"/>
        <dbReference type="Rhea" id="RHEA-COMP:9863"/>
        <dbReference type="Rhea" id="RHEA-COMP:11604"/>
        <dbReference type="ChEBI" id="CHEBI:15378"/>
        <dbReference type="ChEBI" id="CHEBI:29999"/>
        <dbReference type="ChEBI" id="CHEBI:30616"/>
        <dbReference type="ChEBI" id="CHEBI:83421"/>
        <dbReference type="ChEBI" id="CHEBI:456216"/>
        <dbReference type="EC" id="2.7.11.1"/>
    </reaction>
</comment>
<dbReference type="Pfam" id="PF00560">
    <property type="entry name" value="LRR_1"/>
    <property type="match status" value="10"/>
</dbReference>
<feature type="non-terminal residue" evidence="29">
    <location>
        <position position="1"/>
    </location>
</feature>
<evidence type="ECO:0000256" key="7">
    <source>
        <dbReference type="ARBA" id="ARBA00022553"/>
    </source>
</evidence>
<feature type="domain" description="Protein kinase" evidence="28">
    <location>
        <begin position="832"/>
        <end position="1141"/>
    </location>
</feature>
<evidence type="ECO:0000256" key="9">
    <source>
        <dbReference type="ARBA" id="ARBA00022679"/>
    </source>
</evidence>
<dbReference type="SMART" id="SM00220">
    <property type="entry name" value="S_TKc"/>
    <property type="match status" value="1"/>
</dbReference>
<feature type="transmembrane region" description="Helical" evidence="26">
    <location>
        <begin position="777"/>
        <end position="799"/>
    </location>
</feature>
<dbReference type="Pfam" id="PF00069">
    <property type="entry name" value="Pkinase"/>
    <property type="match status" value="1"/>
</dbReference>
<dbReference type="AlphaFoldDB" id="A0A5J9SC20"/>
<dbReference type="PROSITE" id="PS00107">
    <property type="entry name" value="PROTEIN_KINASE_ATP"/>
    <property type="match status" value="1"/>
</dbReference>
<evidence type="ECO:0000256" key="5">
    <source>
        <dbReference type="ARBA" id="ARBA00022475"/>
    </source>
</evidence>
<evidence type="ECO:0000256" key="16">
    <source>
        <dbReference type="ARBA" id="ARBA00022989"/>
    </source>
</evidence>
<keyword evidence="6" id="KW-0723">Serine/threonine-protein kinase</keyword>
<evidence type="ECO:0000256" key="6">
    <source>
        <dbReference type="ARBA" id="ARBA00022527"/>
    </source>
</evidence>
<evidence type="ECO:0000256" key="23">
    <source>
        <dbReference type="ARBA" id="ARBA00056628"/>
    </source>
</evidence>